<dbReference type="InterPro" id="IPR029032">
    <property type="entry name" value="AhpD-like"/>
</dbReference>
<keyword evidence="3" id="KW-1185">Reference proteome</keyword>
<dbReference type="SUPFAM" id="SSF69118">
    <property type="entry name" value="AhpD-like"/>
    <property type="match status" value="1"/>
</dbReference>
<feature type="domain" description="Carboxymuconolactone decarboxylase-like" evidence="1">
    <location>
        <begin position="15"/>
        <end position="89"/>
    </location>
</feature>
<dbReference type="PANTHER" id="PTHR33930:SF2">
    <property type="entry name" value="BLR3452 PROTEIN"/>
    <property type="match status" value="1"/>
</dbReference>
<dbReference type="STRING" id="258515.SAMN05192585_11213"/>
<dbReference type="OrthoDB" id="9154867at2"/>
<proteinExistence type="predicted"/>
<gene>
    <name evidence="2" type="ORF">SAMN05192585_11213</name>
</gene>
<dbReference type="RefSeq" id="WP_092639393.1">
    <property type="nucleotide sequence ID" value="NZ_FNID01000012.1"/>
</dbReference>
<dbReference type="Pfam" id="PF02627">
    <property type="entry name" value="CMD"/>
    <property type="match status" value="1"/>
</dbReference>
<sequence length="102" mass="10715">MTKNPFEVFRQEAPQACDAFNGLIAAVSAGDGLDAKTRQLLYIGIKASQGEPAAVAAHVPMAKAEGAKREEIRDTILLTLTVCGVKGITTCLVPALEAFENA</sequence>
<name>A0A1G9YX80_9FIRM</name>
<dbReference type="PANTHER" id="PTHR33930">
    <property type="entry name" value="ALKYL HYDROPEROXIDE REDUCTASE AHPD"/>
    <property type="match status" value="1"/>
</dbReference>
<dbReference type="GO" id="GO:0051920">
    <property type="term" value="F:peroxiredoxin activity"/>
    <property type="evidence" value="ECO:0007669"/>
    <property type="project" value="InterPro"/>
</dbReference>
<dbReference type="EMBL" id="FNID01000012">
    <property type="protein sequence ID" value="SDN13762.1"/>
    <property type="molecule type" value="Genomic_DNA"/>
</dbReference>
<protein>
    <submittedName>
        <fullName evidence="2">Uncharacterized conserved protein YurZ, alkylhydroperoxidase/carboxymuconolactone decarboxylase family</fullName>
    </submittedName>
</protein>
<dbReference type="AlphaFoldDB" id="A0A1G9YX80"/>
<reference evidence="2 3" key="1">
    <citation type="submission" date="2016-10" db="EMBL/GenBank/DDBJ databases">
        <authorList>
            <person name="de Groot N.N."/>
        </authorList>
    </citation>
    <scope>NUCLEOTIDE SEQUENCE [LARGE SCALE GENOMIC DNA]</scope>
    <source>
        <strain evidence="2 3">CGMCC 1.5012</strain>
    </source>
</reference>
<keyword evidence="2" id="KW-0560">Oxidoreductase</keyword>
<dbReference type="Proteomes" id="UP000199182">
    <property type="component" value="Unassembled WGS sequence"/>
</dbReference>
<organism evidence="2 3">
    <name type="scientific">Acetanaerobacterium elongatum</name>
    <dbReference type="NCBI Taxonomy" id="258515"/>
    <lineage>
        <taxon>Bacteria</taxon>
        <taxon>Bacillati</taxon>
        <taxon>Bacillota</taxon>
        <taxon>Clostridia</taxon>
        <taxon>Eubacteriales</taxon>
        <taxon>Oscillospiraceae</taxon>
        <taxon>Acetanaerobacterium</taxon>
    </lineage>
</organism>
<evidence type="ECO:0000259" key="1">
    <source>
        <dbReference type="Pfam" id="PF02627"/>
    </source>
</evidence>
<dbReference type="InterPro" id="IPR003779">
    <property type="entry name" value="CMD-like"/>
</dbReference>
<evidence type="ECO:0000313" key="3">
    <source>
        <dbReference type="Proteomes" id="UP000199182"/>
    </source>
</evidence>
<evidence type="ECO:0000313" key="2">
    <source>
        <dbReference type="EMBL" id="SDN13762.1"/>
    </source>
</evidence>
<keyword evidence="2" id="KW-0575">Peroxidase</keyword>
<accession>A0A1G9YX80</accession>
<dbReference type="Gene3D" id="1.20.1290.10">
    <property type="entry name" value="AhpD-like"/>
    <property type="match status" value="1"/>
</dbReference>